<keyword evidence="1" id="KW-0596">Phosphopantetheine</keyword>
<comment type="caution">
    <text evidence="7">The sequence shown here is derived from an EMBL/GenBank/DDBJ whole genome shotgun (WGS) entry which is preliminary data.</text>
</comment>
<sequence>ADSSAPEPDAVVVTAVGPATDPDPMSAVHRLTGRVLRTLQDWQDDPRTAGSRMAVVTRDATAPQPDLAGAAVWGLVRTAQSELPGRVVLVDVDGRPESLRLLPSAVATAVATGESQLSVRAGRMTVPRLVGTGTAGSPGGTFGPDGTVLITGGTGALGTALARHLVTSHGVRHLVLTGRRGPQAPGAGELRAALESLGAEVRIVACDTADRAATAEVIKSCEPALSAVVHAAGVLDDGVLAALTRERMAAVLRPKADAAWHLHELTRDLDLTAFVLFSSASGLLGRAGQGNYAAANSFLDALAHHRTALGLPAVSLAWGPWELGGGMAAPLAESDRNPARRSGEVLRAISPDQGLALFDAALGEGAPVLAPMPLDRDALRSAAGTPEGGSLPPLLRGLLRPRRPGAEAKSGESGAEQPLEPGAWRKQLAGLPEPQREAALAELMRADVATVLGYSGADALPDGRNFEQLGFDSLTAVQVRNRLSMALRLRLSAAVIFEHPTAEGLARHVLGLLDDLPRTAPAEERGTAEDRSVQPDAPNGRSAQLDTTDGRSAQPDAPDDRPPQTLSSLYRRVCEAGQVVAAMHLLVTASWALPTFGAEAGREHALPPLRRATGADDGPVLVLLSGYHPPFAAPGGEFARFHGCFEGDLDVLELPHPGIGEGSAVPADPQTLARTHAETVLRHVGDRPFVVVGVSTGGTAAHAVTRRLEGMGAAPTGLVLLDTYLVDGGNSDKDWLTSLPAVIAPRLGGNQFSGDEDTGVAALGAYTRMFLGWKPEPVVTPTLLVRAAQPTPAMVASADPDGWQTSWPLPHTSVDVPGDHFSFLQEHARTTAAAVRAWIDVLGRADAPSAPTTEGDQ</sequence>
<proteinExistence type="predicted"/>
<reference evidence="7 8" key="1">
    <citation type="submission" date="2019-07" db="EMBL/GenBank/DDBJ databases">
        <title>New species of Amycolatopsis and Streptomyces.</title>
        <authorList>
            <person name="Duangmal K."/>
            <person name="Teo W.F.A."/>
            <person name="Lipun K."/>
        </authorList>
    </citation>
    <scope>NUCLEOTIDE SEQUENCE [LARGE SCALE GENOMIC DNA]</scope>
    <source>
        <strain evidence="7 8">NBRC 106415</strain>
    </source>
</reference>
<dbReference type="InterPro" id="IPR006162">
    <property type="entry name" value="Ppantetheine_attach_site"/>
</dbReference>
<keyword evidence="2" id="KW-0597">Phosphoprotein</keyword>
<dbReference type="InterPro" id="IPR029058">
    <property type="entry name" value="AB_hydrolase_fold"/>
</dbReference>
<gene>
    <name evidence="7" type="ORF">FNH08_27125</name>
</gene>
<dbReference type="SUPFAM" id="SSF53474">
    <property type="entry name" value="alpha/beta-Hydrolases"/>
    <property type="match status" value="1"/>
</dbReference>
<organism evidence="7 8">
    <name type="scientific">Streptomyces spongiae</name>
    <dbReference type="NCBI Taxonomy" id="565072"/>
    <lineage>
        <taxon>Bacteria</taxon>
        <taxon>Bacillati</taxon>
        <taxon>Actinomycetota</taxon>
        <taxon>Actinomycetes</taxon>
        <taxon>Kitasatosporales</taxon>
        <taxon>Streptomycetaceae</taxon>
        <taxon>Streptomyces</taxon>
    </lineage>
</organism>
<dbReference type="InterPro" id="IPR036736">
    <property type="entry name" value="ACP-like_sf"/>
</dbReference>
<dbReference type="GO" id="GO:0031177">
    <property type="term" value="F:phosphopantetheine binding"/>
    <property type="evidence" value="ECO:0007669"/>
    <property type="project" value="InterPro"/>
</dbReference>
<dbReference type="PROSITE" id="PS00012">
    <property type="entry name" value="PHOSPHOPANTETHEINE"/>
    <property type="match status" value="1"/>
</dbReference>
<dbReference type="AlphaFoldDB" id="A0A5N8XQ32"/>
<keyword evidence="8" id="KW-1185">Reference proteome</keyword>
<dbReference type="InterPro" id="IPR020802">
    <property type="entry name" value="TesA-like"/>
</dbReference>
<keyword evidence="4" id="KW-0511">Multifunctional enzyme</keyword>
<evidence type="ECO:0000256" key="5">
    <source>
        <dbReference type="SAM" id="MobiDB-lite"/>
    </source>
</evidence>
<dbReference type="GO" id="GO:0006633">
    <property type="term" value="P:fatty acid biosynthetic process"/>
    <property type="evidence" value="ECO:0007669"/>
    <property type="project" value="TreeGrafter"/>
</dbReference>
<evidence type="ECO:0000313" key="7">
    <source>
        <dbReference type="EMBL" id="MPY60685.1"/>
    </source>
</evidence>
<dbReference type="InterPro" id="IPR055123">
    <property type="entry name" value="SpnB-like_Rossmann"/>
</dbReference>
<evidence type="ECO:0000256" key="2">
    <source>
        <dbReference type="ARBA" id="ARBA00022553"/>
    </source>
</evidence>
<dbReference type="SMART" id="SM00824">
    <property type="entry name" value="PKS_TE"/>
    <property type="match status" value="1"/>
</dbReference>
<dbReference type="PANTHER" id="PTHR43775:SF51">
    <property type="entry name" value="INACTIVE PHENOLPHTHIOCEROL SYNTHESIS POLYKETIDE SYNTHASE TYPE I PKS1-RELATED"/>
    <property type="match status" value="1"/>
</dbReference>
<dbReference type="InterPro" id="IPR050091">
    <property type="entry name" value="PKS_NRPS_Biosynth_Enz"/>
</dbReference>
<dbReference type="Proteomes" id="UP000400924">
    <property type="component" value="Unassembled WGS sequence"/>
</dbReference>
<dbReference type="EMBL" id="VJZC01000233">
    <property type="protein sequence ID" value="MPY60685.1"/>
    <property type="molecule type" value="Genomic_DNA"/>
</dbReference>
<dbReference type="Pfam" id="PF22953">
    <property type="entry name" value="SpnB_Rossmann"/>
    <property type="match status" value="1"/>
</dbReference>
<evidence type="ECO:0000256" key="1">
    <source>
        <dbReference type="ARBA" id="ARBA00022450"/>
    </source>
</evidence>
<dbReference type="CDD" id="cd08956">
    <property type="entry name" value="KR_3_FAS_SDR_x"/>
    <property type="match status" value="1"/>
</dbReference>
<dbReference type="InterPro" id="IPR013968">
    <property type="entry name" value="PKS_KR"/>
</dbReference>
<dbReference type="Pfam" id="PF08659">
    <property type="entry name" value="KR"/>
    <property type="match status" value="1"/>
</dbReference>
<dbReference type="InterPro" id="IPR009081">
    <property type="entry name" value="PP-bd_ACP"/>
</dbReference>
<dbReference type="SUPFAM" id="SSF51735">
    <property type="entry name" value="NAD(P)-binding Rossmann-fold domains"/>
    <property type="match status" value="2"/>
</dbReference>
<feature type="region of interest" description="Disordered" evidence="5">
    <location>
        <begin position="523"/>
        <end position="565"/>
    </location>
</feature>
<evidence type="ECO:0000259" key="6">
    <source>
        <dbReference type="PROSITE" id="PS50075"/>
    </source>
</evidence>
<dbReference type="PANTHER" id="PTHR43775">
    <property type="entry name" value="FATTY ACID SYNTHASE"/>
    <property type="match status" value="1"/>
</dbReference>
<evidence type="ECO:0000256" key="3">
    <source>
        <dbReference type="ARBA" id="ARBA00022679"/>
    </source>
</evidence>
<dbReference type="InterPro" id="IPR057326">
    <property type="entry name" value="KR_dom"/>
</dbReference>
<feature type="compositionally biased region" description="Basic and acidic residues" evidence="5">
    <location>
        <begin position="523"/>
        <end position="533"/>
    </location>
</feature>
<dbReference type="InterPro" id="IPR020806">
    <property type="entry name" value="PKS_PP-bd"/>
</dbReference>
<feature type="compositionally biased region" description="Low complexity" evidence="5">
    <location>
        <begin position="388"/>
        <end position="398"/>
    </location>
</feature>
<dbReference type="RefSeq" id="WP_152774148.1">
    <property type="nucleotide sequence ID" value="NZ_VJZC01000233.1"/>
</dbReference>
<dbReference type="InterPro" id="IPR001031">
    <property type="entry name" value="Thioesterase"/>
</dbReference>
<dbReference type="GO" id="GO:0004312">
    <property type="term" value="F:fatty acid synthase activity"/>
    <property type="evidence" value="ECO:0007669"/>
    <property type="project" value="TreeGrafter"/>
</dbReference>
<dbReference type="Gene3D" id="3.40.50.720">
    <property type="entry name" value="NAD(P)-binding Rossmann-like Domain"/>
    <property type="match status" value="1"/>
</dbReference>
<dbReference type="Gene3D" id="3.40.50.1820">
    <property type="entry name" value="alpha/beta hydrolase"/>
    <property type="match status" value="1"/>
</dbReference>
<keyword evidence="3" id="KW-0808">Transferase</keyword>
<dbReference type="InterPro" id="IPR036291">
    <property type="entry name" value="NAD(P)-bd_dom_sf"/>
</dbReference>
<dbReference type="Pfam" id="PF00550">
    <property type="entry name" value="PP-binding"/>
    <property type="match status" value="1"/>
</dbReference>
<dbReference type="OrthoDB" id="4539607at2"/>
<dbReference type="Gene3D" id="1.10.1200.10">
    <property type="entry name" value="ACP-like"/>
    <property type="match status" value="1"/>
</dbReference>
<dbReference type="SMART" id="SM00823">
    <property type="entry name" value="PKS_PP"/>
    <property type="match status" value="1"/>
</dbReference>
<name>A0A5N8XQ32_9ACTN</name>
<accession>A0A5N8XQ32</accession>
<feature type="non-terminal residue" evidence="7">
    <location>
        <position position="1"/>
    </location>
</feature>
<dbReference type="Pfam" id="PF00975">
    <property type="entry name" value="Thioesterase"/>
    <property type="match status" value="1"/>
</dbReference>
<evidence type="ECO:0000313" key="8">
    <source>
        <dbReference type="Proteomes" id="UP000400924"/>
    </source>
</evidence>
<feature type="compositionally biased region" description="Polar residues" evidence="5">
    <location>
        <begin position="541"/>
        <end position="551"/>
    </location>
</feature>
<dbReference type="GO" id="GO:0017000">
    <property type="term" value="P:antibiotic biosynthetic process"/>
    <property type="evidence" value="ECO:0007669"/>
    <property type="project" value="UniProtKB-ARBA"/>
</dbReference>
<dbReference type="SMART" id="SM00822">
    <property type="entry name" value="PKS_KR"/>
    <property type="match status" value="1"/>
</dbReference>
<evidence type="ECO:0000256" key="4">
    <source>
        <dbReference type="ARBA" id="ARBA00023268"/>
    </source>
</evidence>
<feature type="domain" description="Carrier" evidence="6">
    <location>
        <begin position="438"/>
        <end position="513"/>
    </location>
</feature>
<protein>
    <submittedName>
        <fullName evidence="7">SDR family NAD(P)-dependent oxidoreductase</fullName>
    </submittedName>
</protein>
<feature type="region of interest" description="Disordered" evidence="5">
    <location>
        <begin position="379"/>
        <end position="422"/>
    </location>
</feature>
<dbReference type="PROSITE" id="PS50075">
    <property type="entry name" value="CARRIER"/>
    <property type="match status" value="1"/>
</dbReference>
<dbReference type="SMART" id="SM01294">
    <property type="entry name" value="PKS_PP_betabranch"/>
    <property type="match status" value="1"/>
</dbReference>